<gene>
    <name evidence="1" type="ORF">J1N35_037452</name>
</gene>
<sequence>MKIMKTRLCNRIEDDCVSTYLVVYIEKEIAQEFSTGSIIDEFDLMKKWRVQFRVRCMLNLHWGIHNPQYLIFANWSPHRAKVCATILAKCPT</sequence>
<dbReference type="AlphaFoldDB" id="A0A9D3ZLN2"/>
<evidence type="ECO:0000313" key="2">
    <source>
        <dbReference type="Proteomes" id="UP000828251"/>
    </source>
</evidence>
<proteinExistence type="predicted"/>
<organism evidence="1 2">
    <name type="scientific">Gossypium stocksii</name>
    <dbReference type="NCBI Taxonomy" id="47602"/>
    <lineage>
        <taxon>Eukaryota</taxon>
        <taxon>Viridiplantae</taxon>
        <taxon>Streptophyta</taxon>
        <taxon>Embryophyta</taxon>
        <taxon>Tracheophyta</taxon>
        <taxon>Spermatophyta</taxon>
        <taxon>Magnoliopsida</taxon>
        <taxon>eudicotyledons</taxon>
        <taxon>Gunneridae</taxon>
        <taxon>Pentapetalae</taxon>
        <taxon>rosids</taxon>
        <taxon>malvids</taxon>
        <taxon>Malvales</taxon>
        <taxon>Malvaceae</taxon>
        <taxon>Malvoideae</taxon>
        <taxon>Gossypium</taxon>
    </lineage>
</organism>
<dbReference type="EMBL" id="JAIQCV010000011">
    <property type="protein sequence ID" value="KAH1046668.1"/>
    <property type="molecule type" value="Genomic_DNA"/>
</dbReference>
<name>A0A9D3ZLN2_9ROSI</name>
<accession>A0A9D3ZLN2</accession>
<dbReference type="Proteomes" id="UP000828251">
    <property type="component" value="Unassembled WGS sequence"/>
</dbReference>
<protein>
    <submittedName>
        <fullName evidence="1">Uncharacterized protein</fullName>
    </submittedName>
</protein>
<reference evidence="1 2" key="1">
    <citation type="journal article" date="2021" name="Plant Biotechnol. J.">
        <title>Multi-omics assisted identification of the key and species-specific regulatory components of drought-tolerant mechanisms in Gossypium stocksii.</title>
        <authorList>
            <person name="Yu D."/>
            <person name="Ke L."/>
            <person name="Zhang D."/>
            <person name="Wu Y."/>
            <person name="Sun Y."/>
            <person name="Mei J."/>
            <person name="Sun J."/>
            <person name="Sun Y."/>
        </authorList>
    </citation>
    <scope>NUCLEOTIDE SEQUENCE [LARGE SCALE GENOMIC DNA]</scope>
    <source>
        <strain evidence="2">cv. E1</strain>
        <tissue evidence="1">Leaf</tissue>
    </source>
</reference>
<keyword evidence="2" id="KW-1185">Reference proteome</keyword>
<comment type="caution">
    <text evidence="1">The sequence shown here is derived from an EMBL/GenBank/DDBJ whole genome shotgun (WGS) entry which is preliminary data.</text>
</comment>
<evidence type="ECO:0000313" key="1">
    <source>
        <dbReference type="EMBL" id="KAH1046668.1"/>
    </source>
</evidence>